<dbReference type="InterPro" id="IPR007627">
    <property type="entry name" value="RNA_pol_sigma70_r2"/>
</dbReference>
<evidence type="ECO:0000313" key="8">
    <source>
        <dbReference type="Proteomes" id="UP000244077"/>
    </source>
</evidence>
<dbReference type="Pfam" id="PF08281">
    <property type="entry name" value="Sigma70_r4_2"/>
    <property type="match status" value="1"/>
</dbReference>
<gene>
    <name evidence="7" type="ORF">C8N42_102233</name>
</gene>
<dbReference type="InterPro" id="IPR014284">
    <property type="entry name" value="RNA_pol_sigma-70_dom"/>
</dbReference>
<dbReference type="SUPFAM" id="SSF88946">
    <property type="entry name" value="Sigma2 domain of RNA polymerase sigma factors"/>
    <property type="match status" value="1"/>
</dbReference>
<dbReference type="CDD" id="cd06171">
    <property type="entry name" value="Sigma70_r4"/>
    <property type="match status" value="1"/>
</dbReference>
<evidence type="ECO:0000313" key="7">
    <source>
        <dbReference type="EMBL" id="PTQ75313.1"/>
    </source>
</evidence>
<organism evidence="7 8">
    <name type="scientific">Celeribacter persicus</name>
    <dbReference type="NCBI Taxonomy" id="1651082"/>
    <lineage>
        <taxon>Bacteria</taxon>
        <taxon>Pseudomonadati</taxon>
        <taxon>Pseudomonadota</taxon>
        <taxon>Alphaproteobacteria</taxon>
        <taxon>Rhodobacterales</taxon>
        <taxon>Roseobacteraceae</taxon>
        <taxon>Celeribacter</taxon>
    </lineage>
</organism>
<sequence>MAAIFLRQPDLFPLLAFGPMVTTSHLDKIYVAERGRLWRLIMRLTGNHATADELVQDTFLRLLASETGARSGGGIASYEAYLTRIARNLALNHLRHQRQGIEIAFERDVIEAIGDDHPSPEIALISRQTLHDILKAIIALPPRRRQIFILHRFEGLTYDQIAAKLEISRNTVMVQIVNALADLRRAMK</sequence>
<dbReference type="GO" id="GO:0006352">
    <property type="term" value="P:DNA-templated transcription initiation"/>
    <property type="evidence" value="ECO:0007669"/>
    <property type="project" value="InterPro"/>
</dbReference>
<dbReference type="PANTHER" id="PTHR43133:SF63">
    <property type="entry name" value="RNA POLYMERASE SIGMA FACTOR FECI-RELATED"/>
    <property type="match status" value="1"/>
</dbReference>
<evidence type="ECO:0000256" key="4">
    <source>
        <dbReference type="ARBA" id="ARBA00023163"/>
    </source>
</evidence>
<dbReference type="AlphaFoldDB" id="A0A2T5HUP4"/>
<keyword evidence="3" id="KW-0731">Sigma factor</keyword>
<dbReference type="EMBL" id="QAOH01000002">
    <property type="protein sequence ID" value="PTQ75313.1"/>
    <property type="molecule type" value="Genomic_DNA"/>
</dbReference>
<feature type="domain" description="RNA polymerase sigma factor 70 region 4 type 2" evidence="6">
    <location>
        <begin position="132"/>
        <end position="183"/>
    </location>
</feature>
<reference evidence="7 8" key="1">
    <citation type="submission" date="2018-04" db="EMBL/GenBank/DDBJ databases">
        <title>Genomic Encyclopedia of Archaeal and Bacterial Type Strains, Phase II (KMG-II): from individual species to whole genera.</title>
        <authorList>
            <person name="Goeker M."/>
        </authorList>
    </citation>
    <scope>NUCLEOTIDE SEQUENCE [LARGE SCALE GENOMIC DNA]</scope>
    <source>
        <strain evidence="7 8">DSM 100434</strain>
    </source>
</reference>
<protein>
    <submittedName>
        <fullName evidence="7">RNA polymerase sigma-70 factor (ECF subfamily)</fullName>
    </submittedName>
</protein>
<dbReference type="GO" id="GO:0016987">
    <property type="term" value="F:sigma factor activity"/>
    <property type="evidence" value="ECO:0007669"/>
    <property type="project" value="UniProtKB-KW"/>
</dbReference>
<evidence type="ECO:0000256" key="2">
    <source>
        <dbReference type="ARBA" id="ARBA00023015"/>
    </source>
</evidence>
<keyword evidence="8" id="KW-1185">Reference proteome</keyword>
<dbReference type="Proteomes" id="UP000244077">
    <property type="component" value="Unassembled WGS sequence"/>
</dbReference>
<dbReference type="GO" id="GO:0003677">
    <property type="term" value="F:DNA binding"/>
    <property type="evidence" value="ECO:0007669"/>
    <property type="project" value="InterPro"/>
</dbReference>
<keyword evidence="4" id="KW-0804">Transcription</keyword>
<name>A0A2T5HUP4_9RHOB</name>
<comment type="similarity">
    <text evidence="1">Belongs to the sigma-70 factor family. ECF subfamily.</text>
</comment>
<dbReference type="Gene3D" id="1.10.10.10">
    <property type="entry name" value="Winged helix-like DNA-binding domain superfamily/Winged helix DNA-binding domain"/>
    <property type="match status" value="1"/>
</dbReference>
<dbReference type="InterPro" id="IPR013325">
    <property type="entry name" value="RNA_pol_sigma_r2"/>
</dbReference>
<accession>A0A2T5HUP4</accession>
<feature type="domain" description="RNA polymerase sigma-70 region 2" evidence="5">
    <location>
        <begin position="30"/>
        <end position="98"/>
    </location>
</feature>
<dbReference type="InterPro" id="IPR036388">
    <property type="entry name" value="WH-like_DNA-bd_sf"/>
</dbReference>
<dbReference type="Pfam" id="PF04542">
    <property type="entry name" value="Sigma70_r2"/>
    <property type="match status" value="1"/>
</dbReference>
<evidence type="ECO:0000259" key="6">
    <source>
        <dbReference type="Pfam" id="PF08281"/>
    </source>
</evidence>
<evidence type="ECO:0000259" key="5">
    <source>
        <dbReference type="Pfam" id="PF04542"/>
    </source>
</evidence>
<dbReference type="PANTHER" id="PTHR43133">
    <property type="entry name" value="RNA POLYMERASE ECF-TYPE SIGMA FACTO"/>
    <property type="match status" value="1"/>
</dbReference>
<evidence type="ECO:0000256" key="1">
    <source>
        <dbReference type="ARBA" id="ARBA00010641"/>
    </source>
</evidence>
<comment type="caution">
    <text evidence="7">The sequence shown here is derived from an EMBL/GenBank/DDBJ whole genome shotgun (WGS) entry which is preliminary data.</text>
</comment>
<dbReference type="NCBIfam" id="TIGR02937">
    <property type="entry name" value="sigma70-ECF"/>
    <property type="match status" value="1"/>
</dbReference>
<keyword evidence="2" id="KW-0805">Transcription regulation</keyword>
<dbReference type="InterPro" id="IPR039425">
    <property type="entry name" value="RNA_pol_sigma-70-like"/>
</dbReference>
<dbReference type="SUPFAM" id="SSF88659">
    <property type="entry name" value="Sigma3 and sigma4 domains of RNA polymerase sigma factors"/>
    <property type="match status" value="1"/>
</dbReference>
<dbReference type="Gene3D" id="1.10.1740.10">
    <property type="match status" value="1"/>
</dbReference>
<evidence type="ECO:0000256" key="3">
    <source>
        <dbReference type="ARBA" id="ARBA00023082"/>
    </source>
</evidence>
<dbReference type="InterPro" id="IPR013249">
    <property type="entry name" value="RNA_pol_sigma70_r4_t2"/>
</dbReference>
<dbReference type="InterPro" id="IPR013324">
    <property type="entry name" value="RNA_pol_sigma_r3/r4-like"/>
</dbReference>
<proteinExistence type="inferred from homology"/>